<evidence type="ECO:0000313" key="3">
    <source>
        <dbReference type="EMBL" id="KAF9781597.1"/>
    </source>
</evidence>
<feature type="region of interest" description="Disordered" evidence="1">
    <location>
        <begin position="650"/>
        <end position="684"/>
    </location>
</feature>
<dbReference type="InterPro" id="IPR029063">
    <property type="entry name" value="SAM-dependent_MTases_sf"/>
</dbReference>
<keyword evidence="4" id="KW-1185">Reference proteome</keyword>
<comment type="caution">
    <text evidence="3">The sequence shown here is derived from an EMBL/GenBank/DDBJ whole genome shotgun (WGS) entry which is preliminary data.</text>
</comment>
<feature type="compositionally biased region" description="Polar residues" evidence="1">
    <location>
        <begin position="650"/>
        <end position="674"/>
    </location>
</feature>
<dbReference type="CDD" id="cd02440">
    <property type="entry name" value="AdoMet_MTases"/>
    <property type="match status" value="1"/>
</dbReference>
<evidence type="ECO:0000313" key="4">
    <source>
        <dbReference type="Proteomes" id="UP000736335"/>
    </source>
</evidence>
<feature type="region of interest" description="Disordered" evidence="1">
    <location>
        <begin position="1044"/>
        <end position="1198"/>
    </location>
</feature>
<feature type="compositionally biased region" description="Low complexity" evidence="1">
    <location>
        <begin position="796"/>
        <end position="808"/>
    </location>
</feature>
<sequence length="1331" mass="145904">MSNRPNPPPIQNRPRSNSLPVGQLRARRPPEINTSAPVPPLRIPGRLPTLGEELLVPPPRPSSNPISASEPDRREGEIGNGGCSPPVNAPPPNFPVIKKRSVGETPLPQINTLDRKILQELKQSMLARSAQFTLKNHTKHHPFPSDEVPYPRSYDHRCIDTDVWETVFCEQYCGNISFHTFDVPPRKVLDLGCGSGSWIMACARRWKHCHFVGLDIVPLHPDLGRSELGQRVKWVQANFLEPLPFPSGEFDFVHVKRIARGVPEQKWGPLFEEILRVMKSGAVLEMVEEDLYIPGQTMDSINDDASTLASPIESSDEHGRLCVPSAPRPSASLPDIAAYYSGSQGLRRSTSERRNERPLATQAASDGPSLPPPVQPSRSRVFPRPKPPKTTSRPLASFKNLFPKRSVREDGPSADAEQSQKAKADSIIPAPSMDLRRPSFSVGSSQPSRPYFNTTGALSSMTLGSNTTINALPMSSQGQHRLGELGYPLTLPPVEIASEDFEIDFMQDEPLPDEQEDEFQELISQLFSDPLPEDVARWQPPANILSSQNSGFFHGEESVDSDEWNERLAGIPPPPHPKDIPGLPRPVTIPLSPSSSEVSSSTGLSLSIPESRFSDNSDDEGHSFAPTSITSAPMKSLSTISLAITTKFTTGQASPRSQKCNSTNSSGLDANSIRSPIAERPPNPRQHKLLDVIYAEMHAARSVNLAPTSLIENQIRTHFKNVCTRPPLIFAFPPPPGCRHRPEFDGGELRQGTFNQLRKADDGLDRGLKRDVLQPSNLSPLISSFPLPPGCESDDTPPFSRPSTPSSSKVPLLGSTAPRRARERSRSVTANEPGPSSARSSSFQSSHVSPDTGNHRSLRSKGSTPSLLQKDGHAQNRVIVTGEGLSAYAVGGTPPARVASYERELYRQRSDSLFTPPIDARGKGGIRESRRELPVSALTLTRPATAGSLPPPSAFVYKNPPSIDSSSSSTINQRDYGKGKRALTMAEAAQLDTPCSKTDPRTLSLHLRVRVVEILECSEAMWEWVKEFQTRELERERKRKEMAAKTVQGVGGGRVAARHNVRVRNPGGRGGAGSAKPIPAPKTNHEPMPPVMGTSRGPPSPVAKINRGPPSPVAKLNREPLPPVTKTSGEKPAKPKRVGGGRVSYFHQPVRNPGPRERANSGSTIHSPVQSRRPGQTGRSPSLYSKSSNGSGKSEDPFDHLELSIRQELLHMTRQRFDEVLSWFQFDMDDSTQLTRAMTTRAACAPYSTEPSEHRKTFDEACQKLEDYLQLHPKLPSPLAQSIGCASSSGSHRNSRYGEEEPLCCLPPLLNLVHPSKRSCRTIRVWVAWKL</sequence>
<reference evidence="3" key="1">
    <citation type="journal article" date="2020" name="Nat. Commun.">
        <title>Large-scale genome sequencing of mycorrhizal fungi provides insights into the early evolution of symbiotic traits.</title>
        <authorList>
            <person name="Miyauchi S."/>
            <person name="Kiss E."/>
            <person name="Kuo A."/>
            <person name="Drula E."/>
            <person name="Kohler A."/>
            <person name="Sanchez-Garcia M."/>
            <person name="Morin E."/>
            <person name="Andreopoulos B."/>
            <person name="Barry K.W."/>
            <person name="Bonito G."/>
            <person name="Buee M."/>
            <person name="Carver A."/>
            <person name="Chen C."/>
            <person name="Cichocki N."/>
            <person name="Clum A."/>
            <person name="Culley D."/>
            <person name="Crous P.W."/>
            <person name="Fauchery L."/>
            <person name="Girlanda M."/>
            <person name="Hayes R.D."/>
            <person name="Keri Z."/>
            <person name="LaButti K."/>
            <person name="Lipzen A."/>
            <person name="Lombard V."/>
            <person name="Magnuson J."/>
            <person name="Maillard F."/>
            <person name="Murat C."/>
            <person name="Nolan M."/>
            <person name="Ohm R.A."/>
            <person name="Pangilinan J."/>
            <person name="Pereira M.F."/>
            <person name="Perotto S."/>
            <person name="Peter M."/>
            <person name="Pfister S."/>
            <person name="Riley R."/>
            <person name="Sitrit Y."/>
            <person name="Stielow J.B."/>
            <person name="Szollosi G."/>
            <person name="Zifcakova L."/>
            <person name="Stursova M."/>
            <person name="Spatafora J.W."/>
            <person name="Tedersoo L."/>
            <person name="Vaario L.M."/>
            <person name="Yamada A."/>
            <person name="Yan M."/>
            <person name="Wang P."/>
            <person name="Xu J."/>
            <person name="Bruns T."/>
            <person name="Baldrian P."/>
            <person name="Vilgalys R."/>
            <person name="Dunand C."/>
            <person name="Henrissat B."/>
            <person name="Grigoriev I.V."/>
            <person name="Hibbett D."/>
            <person name="Nagy L.G."/>
            <person name="Martin F.M."/>
        </authorList>
    </citation>
    <scope>NUCLEOTIDE SEQUENCE</scope>
    <source>
        <strain evidence="3">UH-Tt-Lm1</strain>
    </source>
</reference>
<name>A0A9P6H8K6_9AGAM</name>
<feature type="region of interest" description="Disordered" evidence="1">
    <location>
        <begin position="302"/>
        <end position="448"/>
    </location>
</feature>
<dbReference type="SUPFAM" id="SSF53335">
    <property type="entry name" value="S-adenosyl-L-methionine-dependent methyltransferases"/>
    <property type="match status" value="1"/>
</dbReference>
<gene>
    <name evidence="3" type="ORF">BJ322DRAFT_1111522</name>
</gene>
<organism evidence="3 4">
    <name type="scientific">Thelephora terrestris</name>
    <dbReference type="NCBI Taxonomy" id="56493"/>
    <lineage>
        <taxon>Eukaryota</taxon>
        <taxon>Fungi</taxon>
        <taxon>Dikarya</taxon>
        <taxon>Basidiomycota</taxon>
        <taxon>Agaricomycotina</taxon>
        <taxon>Agaricomycetes</taxon>
        <taxon>Thelephorales</taxon>
        <taxon>Thelephoraceae</taxon>
        <taxon>Thelephora</taxon>
    </lineage>
</organism>
<feature type="compositionally biased region" description="Low complexity" evidence="1">
    <location>
        <begin position="588"/>
        <end position="611"/>
    </location>
</feature>
<feature type="region of interest" description="Disordered" evidence="1">
    <location>
        <begin position="1"/>
        <end position="92"/>
    </location>
</feature>
<feature type="compositionally biased region" description="Polar residues" evidence="1">
    <location>
        <begin position="302"/>
        <end position="313"/>
    </location>
</feature>
<dbReference type="InterPro" id="IPR041698">
    <property type="entry name" value="Methyltransf_25"/>
</dbReference>
<proteinExistence type="predicted"/>
<dbReference type="Proteomes" id="UP000736335">
    <property type="component" value="Unassembled WGS sequence"/>
</dbReference>
<dbReference type="GO" id="GO:0008168">
    <property type="term" value="F:methyltransferase activity"/>
    <property type="evidence" value="ECO:0007669"/>
    <property type="project" value="TreeGrafter"/>
</dbReference>
<dbReference type="EMBL" id="WIUZ02000013">
    <property type="protein sequence ID" value="KAF9781597.1"/>
    <property type="molecule type" value="Genomic_DNA"/>
</dbReference>
<accession>A0A9P6H8K6</accession>
<feature type="compositionally biased region" description="Low complexity" evidence="1">
    <location>
        <begin position="775"/>
        <end position="785"/>
    </location>
</feature>
<feature type="compositionally biased region" description="Polar residues" evidence="1">
    <location>
        <begin position="1160"/>
        <end position="1192"/>
    </location>
</feature>
<feature type="domain" description="Methyltransferase" evidence="2">
    <location>
        <begin position="188"/>
        <end position="281"/>
    </location>
</feature>
<feature type="compositionally biased region" description="Pro residues" evidence="1">
    <location>
        <begin position="1"/>
        <end position="11"/>
    </location>
</feature>
<reference evidence="3" key="2">
    <citation type="submission" date="2020-11" db="EMBL/GenBank/DDBJ databases">
        <authorList>
            <consortium name="DOE Joint Genome Institute"/>
            <person name="Kuo A."/>
            <person name="Miyauchi S."/>
            <person name="Kiss E."/>
            <person name="Drula E."/>
            <person name="Kohler A."/>
            <person name="Sanchez-Garcia M."/>
            <person name="Andreopoulos B."/>
            <person name="Barry K.W."/>
            <person name="Bonito G."/>
            <person name="Buee M."/>
            <person name="Carver A."/>
            <person name="Chen C."/>
            <person name="Cichocki N."/>
            <person name="Clum A."/>
            <person name="Culley D."/>
            <person name="Crous P.W."/>
            <person name="Fauchery L."/>
            <person name="Girlanda M."/>
            <person name="Hayes R."/>
            <person name="Keri Z."/>
            <person name="Labutti K."/>
            <person name="Lipzen A."/>
            <person name="Lombard V."/>
            <person name="Magnuson J."/>
            <person name="Maillard F."/>
            <person name="Morin E."/>
            <person name="Murat C."/>
            <person name="Nolan M."/>
            <person name="Ohm R."/>
            <person name="Pangilinan J."/>
            <person name="Pereira M."/>
            <person name="Perotto S."/>
            <person name="Peter M."/>
            <person name="Riley R."/>
            <person name="Sitrit Y."/>
            <person name="Stielow B."/>
            <person name="Szollosi G."/>
            <person name="Zifcakova L."/>
            <person name="Stursova M."/>
            <person name="Spatafora J.W."/>
            <person name="Tedersoo L."/>
            <person name="Vaario L.-M."/>
            <person name="Yamada A."/>
            <person name="Yan M."/>
            <person name="Wang P."/>
            <person name="Xu J."/>
            <person name="Bruns T."/>
            <person name="Baldrian P."/>
            <person name="Vilgalys R."/>
            <person name="Henrissat B."/>
            <person name="Grigoriev I.V."/>
            <person name="Hibbett D."/>
            <person name="Nagy L.G."/>
            <person name="Martin F.M."/>
        </authorList>
    </citation>
    <scope>NUCLEOTIDE SEQUENCE</scope>
    <source>
        <strain evidence="3">UH-Tt-Lm1</strain>
    </source>
</reference>
<feature type="region of interest" description="Disordered" evidence="1">
    <location>
        <begin position="942"/>
        <end position="979"/>
    </location>
</feature>
<dbReference type="PANTHER" id="PTHR43591">
    <property type="entry name" value="METHYLTRANSFERASE"/>
    <property type="match status" value="1"/>
</dbReference>
<feature type="compositionally biased region" description="Low complexity" evidence="1">
    <location>
        <begin position="836"/>
        <end position="849"/>
    </location>
</feature>
<dbReference type="Gene3D" id="3.40.50.150">
    <property type="entry name" value="Vaccinia Virus protein VP39"/>
    <property type="match status" value="1"/>
</dbReference>
<evidence type="ECO:0000259" key="2">
    <source>
        <dbReference type="Pfam" id="PF13649"/>
    </source>
</evidence>
<dbReference type="OrthoDB" id="2013972at2759"/>
<dbReference type="Pfam" id="PF13649">
    <property type="entry name" value="Methyltransf_25"/>
    <property type="match status" value="1"/>
</dbReference>
<feature type="region of interest" description="Disordered" evidence="1">
    <location>
        <begin position="546"/>
        <end position="630"/>
    </location>
</feature>
<dbReference type="PANTHER" id="PTHR43591:SF24">
    <property type="entry name" value="2-METHOXY-6-POLYPRENYL-1,4-BENZOQUINOL METHYLASE, MITOCHONDRIAL"/>
    <property type="match status" value="1"/>
</dbReference>
<feature type="compositionally biased region" description="Basic and acidic residues" evidence="1">
    <location>
        <begin position="612"/>
        <end position="622"/>
    </location>
</feature>
<feature type="region of interest" description="Disordered" evidence="1">
    <location>
        <begin position="771"/>
        <end position="873"/>
    </location>
</feature>
<evidence type="ECO:0000256" key="1">
    <source>
        <dbReference type="SAM" id="MobiDB-lite"/>
    </source>
</evidence>
<protein>
    <recommendedName>
        <fullName evidence="2">Methyltransferase domain-containing protein</fullName>
    </recommendedName>
</protein>